<organism evidence="2 3">
    <name type="scientific">Lyophyllum shimeji</name>
    <name type="common">Hon-shimeji</name>
    <name type="synonym">Tricholoma shimeji</name>
    <dbReference type="NCBI Taxonomy" id="47721"/>
    <lineage>
        <taxon>Eukaryota</taxon>
        <taxon>Fungi</taxon>
        <taxon>Dikarya</taxon>
        <taxon>Basidiomycota</taxon>
        <taxon>Agaricomycotina</taxon>
        <taxon>Agaricomycetes</taxon>
        <taxon>Agaricomycetidae</taxon>
        <taxon>Agaricales</taxon>
        <taxon>Tricholomatineae</taxon>
        <taxon>Lyophyllaceae</taxon>
        <taxon>Lyophyllum</taxon>
    </lineage>
</organism>
<comment type="caution">
    <text evidence="2">The sequence shown here is derived from an EMBL/GenBank/DDBJ whole genome shotgun (WGS) entry which is preliminary data.</text>
</comment>
<evidence type="ECO:0000313" key="3">
    <source>
        <dbReference type="Proteomes" id="UP001063166"/>
    </source>
</evidence>
<dbReference type="OrthoDB" id="6500128at2759"/>
<keyword evidence="3" id="KW-1185">Reference proteome</keyword>
<dbReference type="Proteomes" id="UP001063166">
    <property type="component" value="Unassembled WGS sequence"/>
</dbReference>
<accession>A0A9P3UWS9</accession>
<feature type="compositionally biased region" description="Basic and acidic residues" evidence="1">
    <location>
        <begin position="165"/>
        <end position="176"/>
    </location>
</feature>
<protein>
    <submittedName>
        <fullName evidence="2">Uncharacterized protein</fullName>
    </submittedName>
</protein>
<evidence type="ECO:0000313" key="2">
    <source>
        <dbReference type="EMBL" id="GLB45416.1"/>
    </source>
</evidence>
<dbReference type="EMBL" id="BRPK01000022">
    <property type="protein sequence ID" value="GLB45416.1"/>
    <property type="molecule type" value="Genomic_DNA"/>
</dbReference>
<feature type="region of interest" description="Disordered" evidence="1">
    <location>
        <begin position="165"/>
        <end position="216"/>
    </location>
</feature>
<dbReference type="AlphaFoldDB" id="A0A9P3UWS9"/>
<proteinExistence type="predicted"/>
<sequence length="288" mass="30711">MPLGTNFTSLTKVLKCTPDDGECTTEAAGKAGILNLVYEAKTADHMGWTRGYIHPGNRRPSLLLHTEHTLAANAAWLIHRAAGAMTTVKAFSTQSLELRTASAVFDALNGAKRTLTAVCGLTSALGQFTTLAMEGRHARVRACLIATSNLPICIPQLIMLAEGKEARARPARDGSRSAHATAAAPPPPPPQPYDEGPGPVLAPPSPSTTLPPYTPDVVHDQVEEKPRAAQDSPHGVRGRAEAPQGHLFLPCLRRRSLLLLLCLRLRLNLNLSADAPALCNISLFPRAT</sequence>
<evidence type="ECO:0000256" key="1">
    <source>
        <dbReference type="SAM" id="MobiDB-lite"/>
    </source>
</evidence>
<name>A0A9P3UWS9_LYOSH</name>
<reference evidence="2" key="1">
    <citation type="submission" date="2022-07" db="EMBL/GenBank/DDBJ databases">
        <title>The genome of Lyophyllum shimeji provides insight into the initial evolution of ectomycorrhizal fungal genome.</title>
        <authorList>
            <person name="Kobayashi Y."/>
            <person name="Shibata T."/>
            <person name="Hirakawa H."/>
            <person name="Shigenobu S."/>
            <person name="Nishiyama T."/>
            <person name="Yamada A."/>
            <person name="Hasebe M."/>
            <person name="Kawaguchi M."/>
        </authorList>
    </citation>
    <scope>NUCLEOTIDE SEQUENCE</scope>
    <source>
        <strain evidence="2">AT787</strain>
    </source>
</reference>
<gene>
    <name evidence="2" type="ORF">LshimejAT787_2200790</name>
</gene>